<feature type="compositionally biased region" description="Basic and acidic residues" evidence="1">
    <location>
        <begin position="992"/>
        <end position="1037"/>
    </location>
</feature>
<feature type="region of interest" description="Disordered" evidence="1">
    <location>
        <begin position="302"/>
        <end position="321"/>
    </location>
</feature>
<dbReference type="EMBL" id="JARBJD010000461">
    <property type="protein sequence ID" value="KAK2941798.1"/>
    <property type="molecule type" value="Genomic_DNA"/>
</dbReference>
<organism evidence="3 4">
    <name type="scientific">Blattamonas nauphoetae</name>
    <dbReference type="NCBI Taxonomy" id="2049346"/>
    <lineage>
        <taxon>Eukaryota</taxon>
        <taxon>Metamonada</taxon>
        <taxon>Preaxostyla</taxon>
        <taxon>Oxymonadida</taxon>
        <taxon>Blattamonas</taxon>
    </lineage>
</organism>
<proteinExistence type="predicted"/>
<keyword evidence="4" id="KW-1185">Reference proteome</keyword>
<feature type="compositionally biased region" description="Basic and acidic residues" evidence="1">
    <location>
        <begin position="1197"/>
        <end position="1209"/>
    </location>
</feature>
<feature type="region of interest" description="Disordered" evidence="1">
    <location>
        <begin position="196"/>
        <end position="215"/>
    </location>
</feature>
<name>A0ABQ9WQM4_9EUKA</name>
<protein>
    <recommendedName>
        <fullName evidence="2">Inositol polyphosphate-related phosphatase domain-containing protein</fullName>
    </recommendedName>
</protein>
<feature type="compositionally biased region" description="Polar residues" evidence="1">
    <location>
        <begin position="381"/>
        <end position="396"/>
    </location>
</feature>
<feature type="compositionally biased region" description="Polar residues" evidence="1">
    <location>
        <begin position="404"/>
        <end position="427"/>
    </location>
</feature>
<feature type="domain" description="Inositol polyphosphate-related phosphatase" evidence="2">
    <location>
        <begin position="886"/>
        <end position="934"/>
    </location>
</feature>
<dbReference type="Proteomes" id="UP001281761">
    <property type="component" value="Unassembled WGS sequence"/>
</dbReference>
<feature type="region of interest" description="Disordered" evidence="1">
    <location>
        <begin position="381"/>
        <end position="430"/>
    </location>
</feature>
<feature type="domain" description="Inositol polyphosphate-related phosphatase" evidence="2">
    <location>
        <begin position="222"/>
        <end position="296"/>
    </location>
</feature>
<feature type="compositionally biased region" description="Polar residues" evidence="1">
    <location>
        <begin position="475"/>
        <end position="484"/>
    </location>
</feature>
<feature type="region of interest" description="Disordered" evidence="1">
    <location>
        <begin position="1391"/>
        <end position="1444"/>
    </location>
</feature>
<gene>
    <name evidence="3" type="ORF">BLNAU_23281</name>
</gene>
<feature type="compositionally biased region" description="Basic and acidic residues" evidence="1">
    <location>
        <begin position="675"/>
        <end position="695"/>
    </location>
</feature>
<dbReference type="InterPro" id="IPR046985">
    <property type="entry name" value="IP5"/>
</dbReference>
<evidence type="ECO:0000256" key="1">
    <source>
        <dbReference type="SAM" id="MobiDB-lite"/>
    </source>
</evidence>
<feature type="compositionally biased region" description="Low complexity" evidence="1">
    <location>
        <begin position="1276"/>
        <end position="1307"/>
    </location>
</feature>
<feature type="compositionally biased region" description="Basic and acidic residues" evidence="1">
    <location>
        <begin position="1129"/>
        <end position="1144"/>
    </location>
</feature>
<dbReference type="Gene3D" id="3.60.10.10">
    <property type="entry name" value="Endonuclease/exonuclease/phosphatase"/>
    <property type="match status" value="2"/>
</dbReference>
<dbReference type="InterPro" id="IPR000300">
    <property type="entry name" value="IPPc"/>
</dbReference>
<feature type="compositionally biased region" description="Acidic residues" evidence="1">
    <location>
        <begin position="1116"/>
        <end position="1128"/>
    </location>
</feature>
<feature type="compositionally biased region" description="Basic and acidic residues" evidence="1">
    <location>
        <begin position="940"/>
        <end position="982"/>
    </location>
</feature>
<dbReference type="Pfam" id="PF22669">
    <property type="entry name" value="Exo_endo_phos2"/>
    <property type="match status" value="2"/>
</dbReference>
<feature type="compositionally biased region" description="Acidic residues" evidence="1">
    <location>
        <begin position="1054"/>
        <end position="1063"/>
    </location>
</feature>
<feature type="compositionally biased region" description="Basic and acidic residues" evidence="1">
    <location>
        <begin position="616"/>
        <end position="632"/>
    </location>
</feature>
<evidence type="ECO:0000313" key="3">
    <source>
        <dbReference type="EMBL" id="KAK2941798.1"/>
    </source>
</evidence>
<feature type="compositionally biased region" description="Basic and acidic residues" evidence="1">
    <location>
        <begin position="1414"/>
        <end position="1432"/>
    </location>
</feature>
<comment type="caution">
    <text evidence="3">The sequence shown here is derived from an EMBL/GenBank/DDBJ whole genome shotgun (WGS) entry which is preliminary data.</text>
</comment>
<dbReference type="SUPFAM" id="SSF56219">
    <property type="entry name" value="DNase I-like"/>
    <property type="match status" value="2"/>
</dbReference>
<dbReference type="PANTHER" id="PTHR11200">
    <property type="entry name" value="INOSITOL 5-PHOSPHATASE"/>
    <property type="match status" value="1"/>
</dbReference>
<evidence type="ECO:0000259" key="2">
    <source>
        <dbReference type="Pfam" id="PF22669"/>
    </source>
</evidence>
<feature type="region of interest" description="Disordered" evidence="1">
    <location>
        <begin position="616"/>
        <end position="799"/>
    </location>
</feature>
<feature type="compositionally biased region" description="Basic and acidic residues" evidence="1">
    <location>
        <begin position="1097"/>
        <end position="1115"/>
    </location>
</feature>
<feature type="region of interest" description="Disordered" evidence="1">
    <location>
        <begin position="449"/>
        <end position="490"/>
    </location>
</feature>
<feature type="region of interest" description="Disordered" evidence="1">
    <location>
        <begin position="940"/>
        <end position="1073"/>
    </location>
</feature>
<feature type="compositionally biased region" description="Basic and acidic residues" evidence="1">
    <location>
        <begin position="716"/>
        <end position="727"/>
    </location>
</feature>
<feature type="compositionally biased region" description="Basic and acidic residues" evidence="1">
    <location>
        <begin position="752"/>
        <end position="765"/>
    </location>
</feature>
<dbReference type="InterPro" id="IPR036691">
    <property type="entry name" value="Endo/exonu/phosph_ase_sf"/>
</dbReference>
<feature type="compositionally biased region" description="Polar residues" evidence="1">
    <location>
        <begin position="657"/>
        <end position="674"/>
    </location>
</feature>
<feature type="compositionally biased region" description="Polar residues" evidence="1">
    <location>
        <begin position="1086"/>
        <end position="1096"/>
    </location>
</feature>
<sequence length="1444" mass="162836">MNQGRFSINEFQALSEPPDPLSLCAFTWNVNNSHPPDSYSLLTFIDRIALLVEKKEEERCQAKSPTPLSLPQNPFTVHKMNKLQPEQENTPQHQSPHTTSISPPILPIPLPSLPPPHMFFFGFQEVDLTAGGLLKQDTGKSALWRDSLGKVLNMYYSSRAYTSRLQETVKKSQTKLDEWRDYHSRNVKSDFTAELDGAQHSPSNTKTHQAPGDAPSALSVQQSIWSIQSFIDKLSKTPEPPFVCIQDKQYVGVASILFVRRELLPFFVSIESKVVGTGFMKTMGNKGGIGISLQIEWKAPTRHDSGTTSSVKTGAQGGEKPRRVLKLRSNPLLTKKALDQHSFKRISLCLLNAHLAAGSKQFKRRLEDYTQILKGMLFTPKTHSQLDPSPSSAHSTKSPKHLQSLFTPSSPLVQTQMSSSTVRQRSGTEVVRGSMRKTFHAQQALSTAVDLHPIPSFKPHQTTTPPSKDDHHTVTQRQKSSSFFVSPKASLDHPSRTASLIVDSLNTPLTPLPPAPISEEDFVLTQTLPPSTSPQPLDASPAQHANEAEHGLKIYDHDLVVFIGDLNFRVDAPMENVHGAIHAFNRSRKEKWEQNQRQRFLEEKMKELESMRADYERMEAEQTKQKEEQRQMEEEDRLAESIRNPPKPKPKTLRIGRTTSHSAHPSKHTASAATDTKREGEENSHHAEDAERLVEEENEDELPPVPSDSEMEDCEEERRKSTERNDDAGTAEEMGVHAGGHTISEETASDEIVTKTEEASEDHHHQANHLVARHPPLPLPPPSVADAETSSKDGEDSCISTQELLKQKPLFVSPYDVNQRRATIAKTMQQSVNIHQTDRPPHLAQPLQYLLAHDQLLGEWKRLREEREKGVCTVEAEEKEKSDSAVPPFLGLHEGPITFLPSYKLLKGTNKYYKNDEKPRVPSWCDRILWTTGKEMAELEKKERTLRDERLAKEEKRRVEEEKRKEEEERNRKAEEKTEEERKRKKREEEEERRKEERKRKDEDEKQKRENERKRKDEERRKREEDELQKKEEESKRQAPVPPPPLAESAEPLELVEGEDVNENDIASTVSQTIGEDMASRLVGSNIDTCPVNEQSAKLEKEEHNKNIAEQHADPVLDEPAAEEEGEGDLEKTVNDIHAQRHPTDSSSALNGEAREDSDENRKTDDSTPSAEGVQPSCEPANAHADACGGHIGSRTEQVETKEKPKTDDSTPSAEEVQPHCERVNSHTMDTDQLLFSPPTNEREEQHVTTEQAIVDTLPPLHSSPLPPQTPPHTTHPPTASSLPCPVSDQSSLSTLPPSTFSPSTSQDSDHTPKGPAIEQLFYHSFDFSFISDHFPVFSLFSVTLDPSEVERRAEMWKSRREMETSESCEIIVRDLSELVFSQTVRERRLEDIERKKSVNKSKGHPPHSVSTDAESHSVDERGEEKLGENKKLPPVAPPSILTS</sequence>
<reference evidence="3 4" key="1">
    <citation type="journal article" date="2022" name="bioRxiv">
        <title>Genomics of Preaxostyla Flagellates Illuminates Evolutionary Transitions and the Path Towards Mitochondrial Loss.</title>
        <authorList>
            <person name="Novak L.V.F."/>
            <person name="Treitli S.C."/>
            <person name="Pyrih J."/>
            <person name="Halakuc P."/>
            <person name="Pipaliya S.V."/>
            <person name="Vacek V."/>
            <person name="Brzon O."/>
            <person name="Soukal P."/>
            <person name="Eme L."/>
            <person name="Dacks J.B."/>
            <person name="Karnkowska A."/>
            <person name="Elias M."/>
            <person name="Hampl V."/>
        </authorList>
    </citation>
    <scope>NUCLEOTIDE SEQUENCE [LARGE SCALE GENOMIC DNA]</scope>
    <source>
        <strain evidence="3">NAU3</strain>
        <tissue evidence="3">Gut</tissue>
    </source>
</reference>
<accession>A0ABQ9WQM4</accession>
<feature type="region of interest" description="Disordered" evidence="1">
    <location>
        <begin position="1085"/>
        <end position="1316"/>
    </location>
</feature>
<feature type="compositionally biased region" description="Pro residues" evidence="1">
    <location>
        <begin position="1265"/>
        <end position="1275"/>
    </location>
</feature>
<dbReference type="PANTHER" id="PTHR11200:SF300">
    <property type="entry name" value="TYPE II INOSITOL 1,4,5-TRISPHOSPHATE 5-PHOSPHATASE"/>
    <property type="match status" value="1"/>
</dbReference>
<evidence type="ECO:0000313" key="4">
    <source>
        <dbReference type="Proteomes" id="UP001281761"/>
    </source>
</evidence>